<dbReference type="EMBL" id="JABANE010000008">
    <property type="protein sequence ID" value="NME67191.1"/>
    <property type="molecule type" value="Genomic_DNA"/>
</dbReference>
<evidence type="ECO:0000313" key="1">
    <source>
        <dbReference type="EMBL" id="NME67191.1"/>
    </source>
</evidence>
<sequence>MGEIELVEYDEFVRGGVSEQSGVGYMEGFHKAYYFKDEATMNKAWKAYCEFFYDIAKDNEDADPYDLSKVAFEEVESFAYKSEDLIE</sequence>
<evidence type="ECO:0000313" key="2">
    <source>
        <dbReference type="Proteomes" id="UP000576082"/>
    </source>
</evidence>
<organism evidence="1 2">
    <name type="scientific">Flammeovirga aprica JL-4</name>
    <dbReference type="NCBI Taxonomy" id="694437"/>
    <lineage>
        <taxon>Bacteria</taxon>
        <taxon>Pseudomonadati</taxon>
        <taxon>Bacteroidota</taxon>
        <taxon>Cytophagia</taxon>
        <taxon>Cytophagales</taxon>
        <taxon>Flammeovirgaceae</taxon>
        <taxon>Flammeovirga</taxon>
    </lineage>
</organism>
<proteinExistence type="predicted"/>
<dbReference type="Proteomes" id="UP000576082">
    <property type="component" value="Unassembled WGS sequence"/>
</dbReference>
<gene>
    <name evidence="1" type="ORF">HHU12_04350</name>
</gene>
<protein>
    <submittedName>
        <fullName evidence="1">Uncharacterized protein</fullName>
    </submittedName>
</protein>
<name>A0A7X9P0A3_9BACT</name>
<dbReference type="RefSeq" id="WP_169655358.1">
    <property type="nucleotide sequence ID" value="NZ_JABANE010000008.1"/>
</dbReference>
<accession>A0A7X9P0A3</accession>
<dbReference type="AlphaFoldDB" id="A0A7X9P0A3"/>
<keyword evidence="2" id="KW-1185">Reference proteome</keyword>
<comment type="caution">
    <text evidence="1">The sequence shown here is derived from an EMBL/GenBank/DDBJ whole genome shotgun (WGS) entry which is preliminary data.</text>
</comment>
<reference evidence="1 2" key="1">
    <citation type="submission" date="2020-04" db="EMBL/GenBank/DDBJ databases">
        <title>Flammeovirga sp. SR4, a novel species isolated from seawater.</title>
        <authorList>
            <person name="Wang X."/>
        </authorList>
    </citation>
    <scope>NUCLEOTIDE SEQUENCE [LARGE SCALE GENOMIC DNA]</scope>
    <source>
        <strain evidence="1 2">ATCC 23126</strain>
    </source>
</reference>